<name>A0A069P8S9_9BURK</name>
<dbReference type="STRING" id="1071679.BG57_11265"/>
<evidence type="ECO:0000313" key="1">
    <source>
        <dbReference type="EMBL" id="KDR36932.1"/>
    </source>
</evidence>
<keyword evidence="1" id="KW-0560">Oxidoreductase</keyword>
<organism evidence="1 2">
    <name type="scientific">Caballeronia grimmiae</name>
    <dbReference type="NCBI Taxonomy" id="1071679"/>
    <lineage>
        <taxon>Bacteria</taxon>
        <taxon>Pseudomonadati</taxon>
        <taxon>Pseudomonadota</taxon>
        <taxon>Betaproteobacteria</taxon>
        <taxon>Burkholderiales</taxon>
        <taxon>Burkholderiaceae</taxon>
        <taxon>Caballeronia</taxon>
    </lineage>
</organism>
<dbReference type="GO" id="GO:0016706">
    <property type="term" value="F:2-oxoglutarate-dependent dioxygenase activity"/>
    <property type="evidence" value="ECO:0007669"/>
    <property type="project" value="UniProtKB-ARBA"/>
</dbReference>
<evidence type="ECO:0000313" key="2">
    <source>
        <dbReference type="Proteomes" id="UP000027439"/>
    </source>
</evidence>
<dbReference type="Proteomes" id="UP000027439">
    <property type="component" value="Unassembled WGS sequence"/>
</dbReference>
<keyword evidence="1" id="KW-0223">Dioxygenase</keyword>
<dbReference type="eggNOG" id="COG5285">
    <property type="taxonomic scope" value="Bacteria"/>
</dbReference>
<protein>
    <submittedName>
        <fullName evidence="1">Phytanoyl-CoA dioxygenase</fullName>
    </submittedName>
</protein>
<proteinExistence type="predicted"/>
<dbReference type="InterPro" id="IPR008775">
    <property type="entry name" value="Phytyl_CoA_dOase-like"/>
</dbReference>
<dbReference type="SUPFAM" id="SSF51197">
    <property type="entry name" value="Clavaminate synthase-like"/>
    <property type="match status" value="1"/>
</dbReference>
<reference evidence="1 2" key="1">
    <citation type="submission" date="2014-03" db="EMBL/GenBank/DDBJ databases">
        <title>Draft Genome Sequences of Four Burkholderia Strains.</title>
        <authorList>
            <person name="Liu X.Y."/>
            <person name="Li C.X."/>
            <person name="Xu J.H."/>
        </authorList>
    </citation>
    <scope>NUCLEOTIDE SEQUENCE [LARGE SCALE GENOMIC DNA]</scope>
    <source>
        <strain evidence="1 2">R27</strain>
    </source>
</reference>
<dbReference type="Pfam" id="PF05721">
    <property type="entry name" value="PhyH"/>
    <property type="match status" value="1"/>
</dbReference>
<dbReference type="Gene3D" id="2.60.120.620">
    <property type="entry name" value="q2cbj1_9rhob like domain"/>
    <property type="match status" value="1"/>
</dbReference>
<dbReference type="AlphaFoldDB" id="A0A069P8S9"/>
<accession>A0A069P8S9</accession>
<dbReference type="GO" id="GO:0005506">
    <property type="term" value="F:iron ion binding"/>
    <property type="evidence" value="ECO:0007669"/>
    <property type="project" value="UniProtKB-ARBA"/>
</dbReference>
<sequence length="270" mass="30847">MSHQGNHMFEEEKEAFARDGVTVLRGVFTEWIPALREGVAMNVAEPGPDFRDYTAGKATGRFFGDYCNWERIPPFRRFVEESPAARIARELMQSDRARIFHEHVLVKEPGADKPTPWHHDEPYYCVSARQSVSMWVPLDTVPRDTCVEFVAGSHRWGKLFRPRKFTGVSYDRSVDGLEDMPDIEAHREEYDILGWDLQPGDAIAFNYLTVHGAPGNRQAGNSRRVVSFRWLGDEAVYVDRGGETSPPYRHLAGQLRHGDPLPEKEFPFIG</sequence>
<dbReference type="EMBL" id="JFHE01000002">
    <property type="protein sequence ID" value="KDR36932.1"/>
    <property type="molecule type" value="Genomic_DNA"/>
</dbReference>
<dbReference type="PANTHER" id="PTHR20883:SF49">
    <property type="entry name" value="PHYTANOYL-COA DIOXYGENASE"/>
    <property type="match status" value="1"/>
</dbReference>
<dbReference type="PANTHER" id="PTHR20883">
    <property type="entry name" value="PHYTANOYL-COA DIOXYGENASE DOMAIN CONTAINING 1"/>
    <property type="match status" value="1"/>
</dbReference>
<comment type="caution">
    <text evidence="1">The sequence shown here is derived from an EMBL/GenBank/DDBJ whole genome shotgun (WGS) entry which is preliminary data.</text>
</comment>
<gene>
    <name evidence="1" type="ORF">BG57_11265</name>
</gene>